<gene>
    <name evidence="2" type="ORF">EVEC_LOCUS4816</name>
</gene>
<reference evidence="4" key="1">
    <citation type="submission" date="2017-02" db="UniProtKB">
        <authorList>
            <consortium name="WormBaseParasite"/>
        </authorList>
    </citation>
    <scope>IDENTIFICATION</scope>
</reference>
<dbReference type="OrthoDB" id="5858168at2759"/>
<evidence type="ECO:0000313" key="2">
    <source>
        <dbReference type="EMBL" id="VDD90065.1"/>
    </source>
</evidence>
<organism evidence="4">
    <name type="scientific">Enterobius vermicularis</name>
    <name type="common">Human pinworm</name>
    <dbReference type="NCBI Taxonomy" id="51028"/>
    <lineage>
        <taxon>Eukaryota</taxon>
        <taxon>Metazoa</taxon>
        <taxon>Ecdysozoa</taxon>
        <taxon>Nematoda</taxon>
        <taxon>Chromadorea</taxon>
        <taxon>Rhabditida</taxon>
        <taxon>Spirurina</taxon>
        <taxon>Oxyuridomorpha</taxon>
        <taxon>Oxyuroidea</taxon>
        <taxon>Oxyuridae</taxon>
        <taxon>Enterobius</taxon>
    </lineage>
</organism>
<sequence>MSNPVIATEGPSSTQPSRKRGSPNTVNLRRGAVSTSSVAQGEESGTSQDQGAFNTPGPSTETVDAGERVVNNRHSRQSRFISKELRYLTDFFPDQEPSDRRLTRSQRQLSAPSSPATNSAEINYNLNSTSSVSSPLPQQSAGKERTTRGRKGRGSLKLLDSGGTSTESDSQPGTSSAARHRGINTATTGLCNSVVRCEGTSNRVFPSGSSSALAGQHDADFRLSSQGSAIPQVNETGHFRPLPGEGVIQIAGSARSSTESALDGSAAATIGAYNLSSDTHHDHGVPLRTQATHSASSFLGTLIPRVHHLLGTSHSHPSLTFMERCKGARIVMLFMS</sequence>
<name>A0A0N4V4R6_ENTVE</name>
<feature type="compositionally biased region" description="Polar residues" evidence="1">
    <location>
        <begin position="162"/>
        <end position="177"/>
    </location>
</feature>
<feature type="region of interest" description="Disordered" evidence="1">
    <location>
        <begin position="1"/>
        <end position="75"/>
    </location>
</feature>
<feature type="compositionally biased region" description="Polar residues" evidence="1">
    <location>
        <begin position="1"/>
        <end position="62"/>
    </location>
</feature>
<evidence type="ECO:0000313" key="3">
    <source>
        <dbReference type="Proteomes" id="UP000274131"/>
    </source>
</evidence>
<evidence type="ECO:0000256" key="1">
    <source>
        <dbReference type="SAM" id="MobiDB-lite"/>
    </source>
</evidence>
<dbReference type="EMBL" id="UXUI01007971">
    <property type="protein sequence ID" value="VDD90065.1"/>
    <property type="molecule type" value="Genomic_DNA"/>
</dbReference>
<keyword evidence="3" id="KW-1185">Reference proteome</keyword>
<accession>A0A0N4V4R6</accession>
<feature type="region of interest" description="Disordered" evidence="1">
    <location>
        <begin position="92"/>
        <end position="182"/>
    </location>
</feature>
<dbReference type="WBParaSite" id="EVEC_0000516301-mRNA-1">
    <property type="protein sequence ID" value="EVEC_0000516301-mRNA-1"/>
    <property type="gene ID" value="EVEC_0000516301"/>
</dbReference>
<dbReference type="AlphaFoldDB" id="A0A0N4V4R6"/>
<dbReference type="Proteomes" id="UP000274131">
    <property type="component" value="Unassembled WGS sequence"/>
</dbReference>
<proteinExistence type="predicted"/>
<evidence type="ECO:0000313" key="4">
    <source>
        <dbReference type="WBParaSite" id="EVEC_0000516301-mRNA-1"/>
    </source>
</evidence>
<reference evidence="2 3" key="2">
    <citation type="submission" date="2018-10" db="EMBL/GenBank/DDBJ databases">
        <authorList>
            <consortium name="Pathogen Informatics"/>
        </authorList>
    </citation>
    <scope>NUCLEOTIDE SEQUENCE [LARGE SCALE GENOMIC DNA]</scope>
</reference>
<protein>
    <submittedName>
        <fullName evidence="4">Homeobox domain-containing protein</fullName>
    </submittedName>
</protein>
<feature type="compositionally biased region" description="Polar residues" evidence="1">
    <location>
        <begin position="105"/>
        <end position="141"/>
    </location>
</feature>